<comment type="caution">
    <text evidence="1">The sequence shown here is derived from an EMBL/GenBank/DDBJ whole genome shotgun (WGS) entry which is preliminary data.</text>
</comment>
<reference evidence="1" key="1">
    <citation type="journal article" date="2023" name="Nat. Commun.">
        <title>Diploid and tetraploid genomes of Acorus and the evolution of monocots.</title>
        <authorList>
            <person name="Ma L."/>
            <person name="Liu K.W."/>
            <person name="Li Z."/>
            <person name="Hsiao Y.Y."/>
            <person name="Qi Y."/>
            <person name="Fu T."/>
            <person name="Tang G.D."/>
            <person name="Zhang D."/>
            <person name="Sun W.H."/>
            <person name="Liu D.K."/>
            <person name="Li Y."/>
            <person name="Chen G.Z."/>
            <person name="Liu X.D."/>
            <person name="Liao X.Y."/>
            <person name="Jiang Y.T."/>
            <person name="Yu X."/>
            <person name="Hao Y."/>
            <person name="Huang J."/>
            <person name="Zhao X.W."/>
            <person name="Ke S."/>
            <person name="Chen Y.Y."/>
            <person name="Wu W.L."/>
            <person name="Hsu J.L."/>
            <person name="Lin Y.F."/>
            <person name="Huang M.D."/>
            <person name="Li C.Y."/>
            <person name="Huang L."/>
            <person name="Wang Z.W."/>
            <person name="Zhao X."/>
            <person name="Zhong W.Y."/>
            <person name="Peng D.H."/>
            <person name="Ahmad S."/>
            <person name="Lan S."/>
            <person name="Zhang J.S."/>
            <person name="Tsai W.C."/>
            <person name="Van de Peer Y."/>
            <person name="Liu Z.J."/>
        </authorList>
    </citation>
    <scope>NUCLEOTIDE SEQUENCE</scope>
    <source>
        <strain evidence="1">CP</strain>
    </source>
</reference>
<reference evidence="1" key="2">
    <citation type="submission" date="2023-06" db="EMBL/GenBank/DDBJ databases">
        <authorList>
            <person name="Ma L."/>
            <person name="Liu K.-W."/>
            <person name="Li Z."/>
            <person name="Hsiao Y.-Y."/>
            <person name="Qi Y."/>
            <person name="Fu T."/>
            <person name="Tang G."/>
            <person name="Zhang D."/>
            <person name="Sun W.-H."/>
            <person name="Liu D.-K."/>
            <person name="Li Y."/>
            <person name="Chen G.-Z."/>
            <person name="Liu X.-D."/>
            <person name="Liao X.-Y."/>
            <person name="Jiang Y.-T."/>
            <person name="Yu X."/>
            <person name="Hao Y."/>
            <person name="Huang J."/>
            <person name="Zhao X.-W."/>
            <person name="Ke S."/>
            <person name="Chen Y.-Y."/>
            <person name="Wu W.-L."/>
            <person name="Hsu J.-L."/>
            <person name="Lin Y.-F."/>
            <person name="Huang M.-D."/>
            <person name="Li C.-Y."/>
            <person name="Huang L."/>
            <person name="Wang Z.-W."/>
            <person name="Zhao X."/>
            <person name="Zhong W.-Y."/>
            <person name="Peng D.-H."/>
            <person name="Ahmad S."/>
            <person name="Lan S."/>
            <person name="Zhang J.-S."/>
            <person name="Tsai W.-C."/>
            <person name="Van De Peer Y."/>
            <person name="Liu Z.-J."/>
        </authorList>
    </citation>
    <scope>NUCLEOTIDE SEQUENCE</scope>
    <source>
        <strain evidence="1">CP</strain>
        <tissue evidence="1">Leaves</tissue>
    </source>
</reference>
<dbReference type="EMBL" id="JAUJYO010000005">
    <property type="protein sequence ID" value="KAK1316914.1"/>
    <property type="molecule type" value="Genomic_DNA"/>
</dbReference>
<protein>
    <submittedName>
        <fullName evidence="1">Uncharacterized protein</fullName>
    </submittedName>
</protein>
<proteinExistence type="predicted"/>
<dbReference type="AlphaFoldDB" id="A0AAV9EV77"/>
<gene>
    <name evidence="1" type="ORF">QJS10_CPA05g00825</name>
</gene>
<organism evidence="1 2">
    <name type="scientific">Acorus calamus</name>
    <name type="common">Sweet flag</name>
    <dbReference type="NCBI Taxonomy" id="4465"/>
    <lineage>
        <taxon>Eukaryota</taxon>
        <taxon>Viridiplantae</taxon>
        <taxon>Streptophyta</taxon>
        <taxon>Embryophyta</taxon>
        <taxon>Tracheophyta</taxon>
        <taxon>Spermatophyta</taxon>
        <taxon>Magnoliopsida</taxon>
        <taxon>Liliopsida</taxon>
        <taxon>Acoraceae</taxon>
        <taxon>Acorus</taxon>
    </lineage>
</organism>
<keyword evidence="2" id="KW-1185">Reference proteome</keyword>
<evidence type="ECO:0000313" key="2">
    <source>
        <dbReference type="Proteomes" id="UP001180020"/>
    </source>
</evidence>
<dbReference type="Proteomes" id="UP001180020">
    <property type="component" value="Unassembled WGS sequence"/>
</dbReference>
<sequence>MEFHIRVGSWFVHRRPFITNKSQIQKTSMGQSLKKLTGRDQAGFGISNKKVIEERYKNFDDETKNWSKAEFYHAVYDIVE</sequence>
<evidence type="ECO:0000313" key="1">
    <source>
        <dbReference type="EMBL" id="KAK1316914.1"/>
    </source>
</evidence>
<name>A0AAV9EV77_ACOCL</name>
<accession>A0AAV9EV77</accession>